<reference evidence="2" key="1">
    <citation type="journal article" date="2014" name="Int. J. Syst. Evol. Microbiol.">
        <title>Complete genome sequence of Corynebacterium casei LMG S-19264T (=DSM 44701T), isolated from a smear-ripened cheese.</title>
        <authorList>
            <consortium name="US DOE Joint Genome Institute (JGI-PGF)"/>
            <person name="Walter F."/>
            <person name="Albersmeier A."/>
            <person name="Kalinowski J."/>
            <person name="Ruckert C."/>
        </authorList>
    </citation>
    <scope>NUCLEOTIDE SEQUENCE</scope>
    <source>
        <strain evidence="2">JCM 3091</strain>
    </source>
</reference>
<proteinExistence type="predicted"/>
<keyword evidence="3" id="KW-1185">Reference proteome</keyword>
<dbReference type="GO" id="GO:0003677">
    <property type="term" value="F:DNA binding"/>
    <property type="evidence" value="ECO:0007669"/>
    <property type="project" value="InterPro"/>
</dbReference>
<dbReference type="EMBL" id="BMQC01000008">
    <property type="protein sequence ID" value="GGK31838.1"/>
    <property type="molecule type" value="Genomic_DNA"/>
</dbReference>
<dbReference type="SUPFAM" id="SSF47413">
    <property type="entry name" value="lambda repressor-like DNA-binding domains"/>
    <property type="match status" value="1"/>
</dbReference>
<feature type="domain" description="HTH cro/C1-type" evidence="1">
    <location>
        <begin position="30"/>
        <end position="85"/>
    </location>
</feature>
<protein>
    <recommendedName>
        <fullName evidence="1">HTH cro/C1-type domain-containing protein</fullName>
    </recommendedName>
</protein>
<dbReference type="CDD" id="cd00093">
    <property type="entry name" value="HTH_XRE"/>
    <property type="match status" value="1"/>
</dbReference>
<name>A0A8J3FI33_9ACTN</name>
<dbReference type="Proteomes" id="UP000662200">
    <property type="component" value="Unassembled WGS sequence"/>
</dbReference>
<organism evidence="2 3">
    <name type="scientific">Pilimelia terevasa</name>
    <dbReference type="NCBI Taxonomy" id="53372"/>
    <lineage>
        <taxon>Bacteria</taxon>
        <taxon>Bacillati</taxon>
        <taxon>Actinomycetota</taxon>
        <taxon>Actinomycetes</taxon>
        <taxon>Micromonosporales</taxon>
        <taxon>Micromonosporaceae</taxon>
        <taxon>Pilimelia</taxon>
    </lineage>
</organism>
<comment type="caution">
    <text evidence="2">The sequence shown here is derived from an EMBL/GenBank/DDBJ whole genome shotgun (WGS) entry which is preliminary data.</text>
</comment>
<accession>A0A8J3FI33</accession>
<dbReference type="SMART" id="SM00530">
    <property type="entry name" value="HTH_XRE"/>
    <property type="match status" value="1"/>
</dbReference>
<dbReference type="InterPro" id="IPR010982">
    <property type="entry name" value="Lambda_DNA-bd_dom_sf"/>
</dbReference>
<dbReference type="InterPro" id="IPR001387">
    <property type="entry name" value="Cro/C1-type_HTH"/>
</dbReference>
<dbReference type="AlphaFoldDB" id="A0A8J3FI33"/>
<evidence type="ECO:0000313" key="3">
    <source>
        <dbReference type="Proteomes" id="UP000662200"/>
    </source>
</evidence>
<dbReference type="PROSITE" id="PS50943">
    <property type="entry name" value="HTH_CROC1"/>
    <property type="match status" value="1"/>
</dbReference>
<dbReference type="Gene3D" id="1.10.260.40">
    <property type="entry name" value="lambda repressor-like DNA-binding domains"/>
    <property type="match status" value="1"/>
</dbReference>
<gene>
    <name evidence="2" type="ORF">GCM10010124_25750</name>
</gene>
<evidence type="ECO:0000259" key="1">
    <source>
        <dbReference type="PROSITE" id="PS50943"/>
    </source>
</evidence>
<evidence type="ECO:0000313" key="2">
    <source>
        <dbReference type="EMBL" id="GGK31838.1"/>
    </source>
</evidence>
<dbReference type="Pfam" id="PF01381">
    <property type="entry name" value="HTH_3"/>
    <property type="match status" value="1"/>
</dbReference>
<sequence>MAPYTRWSVAGYRAPMGDTGGGSETWADYLQRMTKRPGWSVAKLARESGIHRGSIFKWISGDRGMTVANVVTIAKALGDDPVNALRAAAGIAAGSSDDEEINLVMTDPRLTDCIKERIVSLILDRRARERAASLEETRRMIELLGPSGVG</sequence>
<reference evidence="2" key="2">
    <citation type="submission" date="2020-09" db="EMBL/GenBank/DDBJ databases">
        <authorList>
            <person name="Sun Q."/>
            <person name="Ohkuma M."/>
        </authorList>
    </citation>
    <scope>NUCLEOTIDE SEQUENCE</scope>
    <source>
        <strain evidence="2">JCM 3091</strain>
    </source>
</reference>